<keyword evidence="2" id="KW-1185">Reference proteome</keyword>
<gene>
    <name evidence="1" type="ORF">GCM10011594_24060</name>
</gene>
<proteinExistence type="predicted"/>
<dbReference type="Pfam" id="PF13563">
    <property type="entry name" value="2_5_RNA_ligase2"/>
    <property type="match status" value="1"/>
</dbReference>
<protein>
    <recommendedName>
        <fullName evidence="3">2'-5' RNA ligase family protein</fullName>
    </recommendedName>
</protein>
<comment type="caution">
    <text evidence="1">The sequence shown here is derived from an EMBL/GenBank/DDBJ whole genome shotgun (WGS) entry which is preliminary data.</text>
</comment>
<evidence type="ECO:0000313" key="2">
    <source>
        <dbReference type="Proteomes" id="UP000655208"/>
    </source>
</evidence>
<sequence>MVHSVELLLDPALDAAVREQWAALEGAGVRNAGRHTGPSNRPHVTLAVAARVPADREEVIAAAAAGVPRATAATAAGVGAEPGLDLPLLLGGLVLFGHRDEFVLARLVVPSAELLELQRRVVAAVGDDGLGHVRPGEWTPHVTLGRRLRPPDVAAALAVPGLAAERRGTGVAVRRWDSEARRDWVIA</sequence>
<reference evidence="1" key="2">
    <citation type="submission" date="2020-09" db="EMBL/GenBank/DDBJ databases">
        <authorList>
            <person name="Sun Q."/>
            <person name="Zhou Y."/>
        </authorList>
    </citation>
    <scope>NUCLEOTIDE SEQUENCE</scope>
    <source>
        <strain evidence="1">CGMCC 4.7308</strain>
    </source>
</reference>
<dbReference type="AlphaFoldDB" id="A0A917SX30"/>
<organism evidence="1 2">
    <name type="scientific">Nakamurella endophytica</name>
    <dbReference type="NCBI Taxonomy" id="1748367"/>
    <lineage>
        <taxon>Bacteria</taxon>
        <taxon>Bacillati</taxon>
        <taxon>Actinomycetota</taxon>
        <taxon>Actinomycetes</taxon>
        <taxon>Nakamurellales</taxon>
        <taxon>Nakamurellaceae</taxon>
        <taxon>Nakamurella</taxon>
    </lineage>
</organism>
<evidence type="ECO:0008006" key="3">
    <source>
        <dbReference type="Google" id="ProtNLM"/>
    </source>
</evidence>
<reference evidence="1" key="1">
    <citation type="journal article" date="2014" name="Int. J. Syst. Evol. Microbiol.">
        <title>Complete genome sequence of Corynebacterium casei LMG S-19264T (=DSM 44701T), isolated from a smear-ripened cheese.</title>
        <authorList>
            <consortium name="US DOE Joint Genome Institute (JGI-PGF)"/>
            <person name="Walter F."/>
            <person name="Albersmeier A."/>
            <person name="Kalinowski J."/>
            <person name="Ruckert C."/>
        </authorList>
    </citation>
    <scope>NUCLEOTIDE SEQUENCE</scope>
    <source>
        <strain evidence="1">CGMCC 4.7308</strain>
    </source>
</reference>
<dbReference type="EMBL" id="BMNA01000004">
    <property type="protein sequence ID" value="GGM03108.1"/>
    <property type="molecule type" value="Genomic_DNA"/>
</dbReference>
<dbReference type="SUPFAM" id="SSF55144">
    <property type="entry name" value="LigT-like"/>
    <property type="match status" value="1"/>
</dbReference>
<accession>A0A917SX30</accession>
<name>A0A917SX30_9ACTN</name>
<dbReference type="Proteomes" id="UP000655208">
    <property type="component" value="Unassembled WGS sequence"/>
</dbReference>
<dbReference type="RefSeq" id="WP_188941758.1">
    <property type="nucleotide sequence ID" value="NZ_BMNA01000004.1"/>
</dbReference>
<evidence type="ECO:0000313" key="1">
    <source>
        <dbReference type="EMBL" id="GGM03108.1"/>
    </source>
</evidence>
<dbReference type="Gene3D" id="3.90.1140.10">
    <property type="entry name" value="Cyclic phosphodiesterase"/>
    <property type="match status" value="1"/>
</dbReference>
<dbReference type="InterPro" id="IPR009097">
    <property type="entry name" value="Cyclic_Pdiesterase"/>
</dbReference>